<gene>
    <name evidence="1" type="ORF">SDC9_204179</name>
</gene>
<accession>A0A645J1A5</accession>
<proteinExistence type="predicted"/>
<organism evidence="1">
    <name type="scientific">bioreactor metagenome</name>
    <dbReference type="NCBI Taxonomy" id="1076179"/>
    <lineage>
        <taxon>unclassified sequences</taxon>
        <taxon>metagenomes</taxon>
        <taxon>ecological metagenomes</taxon>
    </lineage>
</organism>
<protein>
    <submittedName>
        <fullName evidence="1">Uncharacterized protein</fullName>
    </submittedName>
</protein>
<dbReference type="EMBL" id="VSSQ01126872">
    <property type="protein sequence ID" value="MPN56489.1"/>
    <property type="molecule type" value="Genomic_DNA"/>
</dbReference>
<sequence>MRDAGKPIVTVHILSGTAEEVVCNRENLRYVAEQICSGEKGCELTVTVDWENAERDSLFAGRGKFP</sequence>
<evidence type="ECO:0000313" key="1">
    <source>
        <dbReference type="EMBL" id="MPN56489.1"/>
    </source>
</evidence>
<name>A0A645J1A5_9ZZZZ</name>
<dbReference type="AlphaFoldDB" id="A0A645J1A5"/>
<comment type="caution">
    <text evidence="1">The sequence shown here is derived from an EMBL/GenBank/DDBJ whole genome shotgun (WGS) entry which is preliminary data.</text>
</comment>
<reference evidence="1" key="1">
    <citation type="submission" date="2019-08" db="EMBL/GenBank/DDBJ databases">
        <authorList>
            <person name="Kucharzyk K."/>
            <person name="Murdoch R.W."/>
            <person name="Higgins S."/>
            <person name="Loffler F."/>
        </authorList>
    </citation>
    <scope>NUCLEOTIDE SEQUENCE</scope>
</reference>